<evidence type="ECO:0000256" key="5">
    <source>
        <dbReference type="ARBA" id="ARBA00012458"/>
    </source>
</evidence>
<dbReference type="EMBL" id="LABX01000343">
    <property type="protein sequence ID" value="KMO27142.1"/>
    <property type="molecule type" value="Genomic_DNA"/>
</dbReference>
<evidence type="ECO:0000256" key="3">
    <source>
        <dbReference type="ARBA" id="ARBA00004763"/>
    </source>
</evidence>
<dbReference type="UniPathway" id="UPA00077">
    <property type="reaction ID" value="UER00156"/>
</dbReference>
<evidence type="ECO:0000256" key="9">
    <source>
        <dbReference type="ARBA" id="ARBA00022842"/>
    </source>
</evidence>
<reference evidence="14 15" key="1">
    <citation type="submission" date="2015-03" db="EMBL/GenBank/DDBJ databases">
        <title>Genome sequencing of Methylobacterium aquaticum DSM16371 type strain.</title>
        <authorList>
            <person name="Chaudhry V."/>
            <person name="Patil P.B."/>
        </authorList>
    </citation>
    <scope>NUCLEOTIDE SEQUENCE [LARGE SCALE GENOMIC DNA]</scope>
    <source>
        <strain evidence="14 15">DSM 16371</strain>
    </source>
</reference>
<dbReference type="Proteomes" id="UP000035929">
    <property type="component" value="Unassembled WGS sequence"/>
</dbReference>
<evidence type="ECO:0000256" key="1">
    <source>
        <dbReference type="ARBA" id="ARBA00000012"/>
    </source>
</evidence>
<dbReference type="GO" id="GO:0005829">
    <property type="term" value="C:cytosol"/>
    <property type="evidence" value="ECO:0007669"/>
    <property type="project" value="TreeGrafter"/>
</dbReference>
<gene>
    <name evidence="14" type="ORF">VP06_31645</name>
</gene>
<proteinExistence type="inferred from homology"/>
<dbReference type="PROSITE" id="PS50972">
    <property type="entry name" value="PTERIN_BINDING"/>
    <property type="match status" value="1"/>
</dbReference>
<dbReference type="AlphaFoldDB" id="A0A0J6S0R4"/>
<evidence type="ECO:0000313" key="15">
    <source>
        <dbReference type="Proteomes" id="UP000035929"/>
    </source>
</evidence>
<keyword evidence="7 12" id="KW-0808">Transferase</keyword>
<comment type="cofactor">
    <cofactor evidence="2 12">
        <name>Mg(2+)</name>
        <dbReference type="ChEBI" id="CHEBI:18420"/>
    </cofactor>
</comment>
<dbReference type="SUPFAM" id="SSF51717">
    <property type="entry name" value="Dihydropteroate synthetase-like"/>
    <property type="match status" value="1"/>
</dbReference>
<dbReference type="EC" id="2.5.1.15" evidence="5 12"/>
<comment type="pathway">
    <text evidence="3 12">Cofactor biosynthesis; tetrahydrofolate biosynthesis; 7,8-dihydrofolate from 2-amino-4-hydroxy-6-hydroxymethyl-7,8-dihydropteridine diphosphate and 4-aminobenzoate: step 1/2.</text>
</comment>
<dbReference type="InterPro" id="IPR011005">
    <property type="entry name" value="Dihydropteroate_synth-like_sf"/>
</dbReference>
<evidence type="ECO:0000256" key="10">
    <source>
        <dbReference type="ARBA" id="ARBA00022909"/>
    </source>
</evidence>
<comment type="similarity">
    <text evidence="4 12">Belongs to the DHPS family.</text>
</comment>
<evidence type="ECO:0000256" key="8">
    <source>
        <dbReference type="ARBA" id="ARBA00022723"/>
    </source>
</evidence>
<comment type="caution">
    <text evidence="14">The sequence shown here is derived from an EMBL/GenBank/DDBJ whole genome shotgun (WGS) entry which is preliminary data.</text>
</comment>
<comment type="function">
    <text evidence="12">Catalyzes the condensation of para-aminobenzoate (pABA) with 6-hydroxymethyl-7,8-dihydropterin diphosphate (DHPt-PP) to form 7,8-dihydropteroate (H2Pte), the immediate precursor of folate derivatives.</text>
</comment>
<dbReference type="CDD" id="cd00739">
    <property type="entry name" value="DHPS"/>
    <property type="match status" value="1"/>
</dbReference>
<comment type="catalytic activity">
    <reaction evidence="1">
        <text>(7,8-dihydropterin-6-yl)methyl diphosphate + 4-aminobenzoate = 7,8-dihydropteroate + diphosphate</text>
        <dbReference type="Rhea" id="RHEA:19949"/>
        <dbReference type="ChEBI" id="CHEBI:17836"/>
        <dbReference type="ChEBI" id="CHEBI:17839"/>
        <dbReference type="ChEBI" id="CHEBI:33019"/>
        <dbReference type="ChEBI" id="CHEBI:72950"/>
        <dbReference type="EC" id="2.5.1.15"/>
    </reaction>
</comment>
<dbReference type="FunFam" id="3.20.20.20:FF:000006">
    <property type="entry name" value="Dihydropteroate synthase"/>
    <property type="match status" value="1"/>
</dbReference>
<evidence type="ECO:0000256" key="4">
    <source>
        <dbReference type="ARBA" id="ARBA00009503"/>
    </source>
</evidence>
<evidence type="ECO:0000256" key="2">
    <source>
        <dbReference type="ARBA" id="ARBA00001946"/>
    </source>
</evidence>
<dbReference type="Pfam" id="PF00809">
    <property type="entry name" value="Pterin_bind"/>
    <property type="match status" value="1"/>
</dbReference>
<feature type="domain" description="Pterin-binding" evidence="13">
    <location>
        <begin position="24"/>
        <end position="273"/>
    </location>
</feature>
<dbReference type="PANTHER" id="PTHR20941">
    <property type="entry name" value="FOLATE SYNTHESIS PROTEINS"/>
    <property type="match status" value="1"/>
</dbReference>
<dbReference type="PROSITE" id="PS00792">
    <property type="entry name" value="DHPS_1"/>
    <property type="match status" value="1"/>
</dbReference>
<keyword evidence="10 12" id="KW-0289">Folate biosynthesis</keyword>
<sequence>MVAFEDRRSVSALAALLPDLGRRTLVMGILNVTPDSFSDGGRFQELDAARSQAARLVEEGAALLDIGGESTRPGHKPVPAEEEQARVLPAIRALSPTLPVPISIDTYKASTAEVALKAGARIVNDVWGLQREPEIATVAAHHGAPVVVMHNRETVDPSLDIVDEMRAFFERSLTIARRAGIPDRDIVLDPGIGFGKSWEQHLDALRRLPELTSLGFPLLVGVSRKSVLGRLHNAATAPADRLFGSIAAHVAAASLGADIVRVHDVRPHVEACQVVDAIMRPASRPGA</sequence>
<evidence type="ECO:0000256" key="6">
    <source>
        <dbReference type="ARBA" id="ARBA00016919"/>
    </source>
</evidence>
<evidence type="ECO:0000259" key="13">
    <source>
        <dbReference type="PROSITE" id="PS50972"/>
    </source>
</evidence>
<evidence type="ECO:0000256" key="11">
    <source>
        <dbReference type="ARBA" id="ARBA00030193"/>
    </source>
</evidence>
<evidence type="ECO:0000256" key="12">
    <source>
        <dbReference type="RuleBase" id="RU361205"/>
    </source>
</evidence>
<dbReference type="GO" id="GO:0004156">
    <property type="term" value="F:dihydropteroate synthase activity"/>
    <property type="evidence" value="ECO:0007669"/>
    <property type="project" value="UniProtKB-EC"/>
</dbReference>
<evidence type="ECO:0000313" key="14">
    <source>
        <dbReference type="EMBL" id="KMO27142.1"/>
    </source>
</evidence>
<dbReference type="InterPro" id="IPR000489">
    <property type="entry name" value="Pterin-binding_dom"/>
</dbReference>
<dbReference type="NCBIfam" id="TIGR01496">
    <property type="entry name" value="DHPS"/>
    <property type="match status" value="1"/>
</dbReference>
<keyword evidence="9 12" id="KW-0460">Magnesium</keyword>
<dbReference type="Gene3D" id="3.20.20.20">
    <property type="entry name" value="Dihydropteroate synthase-like"/>
    <property type="match status" value="1"/>
</dbReference>
<keyword evidence="8 12" id="KW-0479">Metal-binding</keyword>
<dbReference type="PATRIC" id="fig|270351.6.peg.5077"/>
<accession>A0A0J6S0R4</accession>
<dbReference type="PROSITE" id="PS00793">
    <property type="entry name" value="DHPS_2"/>
    <property type="match status" value="1"/>
</dbReference>
<evidence type="ECO:0000256" key="7">
    <source>
        <dbReference type="ARBA" id="ARBA00022679"/>
    </source>
</evidence>
<dbReference type="InterPro" id="IPR045031">
    <property type="entry name" value="DHP_synth-like"/>
</dbReference>
<organism evidence="14 15">
    <name type="scientific">Methylobacterium aquaticum</name>
    <dbReference type="NCBI Taxonomy" id="270351"/>
    <lineage>
        <taxon>Bacteria</taxon>
        <taxon>Pseudomonadati</taxon>
        <taxon>Pseudomonadota</taxon>
        <taxon>Alphaproteobacteria</taxon>
        <taxon>Hyphomicrobiales</taxon>
        <taxon>Methylobacteriaceae</taxon>
        <taxon>Methylobacterium</taxon>
    </lineage>
</organism>
<dbReference type="PANTHER" id="PTHR20941:SF1">
    <property type="entry name" value="FOLIC ACID SYNTHESIS PROTEIN FOL1"/>
    <property type="match status" value="1"/>
</dbReference>
<dbReference type="GO" id="GO:0046654">
    <property type="term" value="P:tetrahydrofolate biosynthetic process"/>
    <property type="evidence" value="ECO:0007669"/>
    <property type="project" value="UniProtKB-UniPathway"/>
</dbReference>
<dbReference type="InterPro" id="IPR006390">
    <property type="entry name" value="DHP_synth_dom"/>
</dbReference>
<name>A0A0J6S0R4_9HYPH</name>
<dbReference type="GO" id="GO:0046656">
    <property type="term" value="P:folic acid biosynthetic process"/>
    <property type="evidence" value="ECO:0007669"/>
    <property type="project" value="UniProtKB-KW"/>
</dbReference>
<dbReference type="GO" id="GO:0046872">
    <property type="term" value="F:metal ion binding"/>
    <property type="evidence" value="ECO:0007669"/>
    <property type="project" value="UniProtKB-KW"/>
</dbReference>
<protein>
    <recommendedName>
        <fullName evidence="6 12">Dihydropteroate synthase</fullName>
        <shortName evidence="12">DHPS</shortName>
        <ecNumber evidence="5 12">2.5.1.15</ecNumber>
    </recommendedName>
    <alternativeName>
        <fullName evidence="11 12">Dihydropteroate pyrophosphorylase</fullName>
    </alternativeName>
</protein>